<dbReference type="PROSITE" id="PS50879">
    <property type="entry name" value="RNASE_H_1"/>
    <property type="match status" value="1"/>
</dbReference>
<evidence type="ECO:0000313" key="10">
    <source>
        <dbReference type="Proteomes" id="UP000249218"/>
    </source>
</evidence>
<dbReference type="PANTHER" id="PTHR10642">
    <property type="entry name" value="RIBONUCLEASE H1"/>
    <property type="match status" value="1"/>
</dbReference>
<evidence type="ECO:0000256" key="2">
    <source>
        <dbReference type="ARBA" id="ARBA00005300"/>
    </source>
</evidence>
<dbReference type="InterPro" id="IPR036397">
    <property type="entry name" value="RNaseH_sf"/>
</dbReference>
<dbReference type="PANTHER" id="PTHR10642:SF26">
    <property type="entry name" value="RIBONUCLEASE H1"/>
    <property type="match status" value="1"/>
</dbReference>
<dbReference type="InterPro" id="IPR002156">
    <property type="entry name" value="RNaseH_domain"/>
</dbReference>
<comment type="catalytic activity">
    <reaction evidence="1">
        <text>Endonucleolytic cleavage to 5'-phosphomonoester.</text>
        <dbReference type="EC" id="3.1.26.4"/>
    </reaction>
</comment>
<evidence type="ECO:0000256" key="1">
    <source>
        <dbReference type="ARBA" id="ARBA00000077"/>
    </source>
</evidence>
<dbReference type="Pfam" id="PF00075">
    <property type="entry name" value="RNase_H"/>
    <property type="match status" value="1"/>
</dbReference>
<dbReference type="InterPro" id="IPR050092">
    <property type="entry name" value="RNase_H"/>
</dbReference>
<dbReference type="SUPFAM" id="SSF53098">
    <property type="entry name" value="Ribonuclease H-like"/>
    <property type="match status" value="1"/>
</dbReference>
<dbReference type="EC" id="3.1.26.4" evidence="3"/>
<evidence type="ECO:0000313" key="9">
    <source>
        <dbReference type="EMBL" id="PZC75691.1"/>
    </source>
</evidence>
<dbReference type="InterPro" id="IPR012337">
    <property type="entry name" value="RNaseH-like_sf"/>
</dbReference>
<dbReference type="Gene3D" id="3.30.420.10">
    <property type="entry name" value="Ribonuclease H-like superfamily/Ribonuclease H"/>
    <property type="match status" value="1"/>
</dbReference>
<dbReference type="AlphaFoldDB" id="A0A2W1BN41"/>
<dbReference type="OrthoDB" id="411871at2759"/>
<sequence length="487" mass="53858">MVVTRKLKYDVPLLSMGGVAIGMSEEIKILGLTVDHKLIFNTHVANVCKKAINIYKQLARAAKVSWGLHPEVIRSIYTAAVEPVILYAASAWAPAAKKVGVQKLLNSVQRGFAQKLCGAYRTVSLHSALVLAGLLPLDVRIQEAAALYEKKKGVTSLAGREVERVVAFADTPHSAKHMAMGFVSLVDQSHVESHNSQDIRFFTDGSKIEGKVGAALSLWDREAEIKSSKLSLPSCCTVYQAELLAICVATRHILRRREGTFGIYSDSKAALQTVTNHSALHALAVEARANLSVALSQGKVTSLFWVKAHAGLEGNERADHLAKEAALKNKTRPDYDLCPISFVKRQIRLESLGEWNRRYGNGVTAGVTKIFLPDAADAYRIVRKILPCGVITQVLTGHGGFSEYLHRFKCKENPSCICDPSAIESVPHIILECPIFSRERWTLEQELDIELSLQNICHIMNKRKAREKFLEYAETVANKIIRRNKEA</sequence>
<name>A0A2W1BN41_HELAM</name>
<reference evidence="9 10" key="1">
    <citation type="journal article" date="2017" name="BMC Biol.">
        <title>Genomic innovations, transcriptional plasticity and gene loss underlying the evolution and divergence of two highly polyphagous and invasive Helicoverpa pest species.</title>
        <authorList>
            <person name="Pearce S.L."/>
            <person name="Clarke D.F."/>
            <person name="East P.D."/>
            <person name="Elfekih S."/>
            <person name="Gordon K.H."/>
            <person name="Jermiin L.S."/>
            <person name="McGaughran A."/>
            <person name="Oakeshott J.G."/>
            <person name="Papanikolaou A."/>
            <person name="Perera O.P."/>
            <person name="Rane R.V."/>
            <person name="Richards S."/>
            <person name="Tay W.T."/>
            <person name="Walsh T.K."/>
            <person name="Anderson A."/>
            <person name="Anderson C.J."/>
            <person name="Asgari S."/>
            <person name="Board P.G."/>
            <person name="Bretschneider A."/>
            <person name="Campbell P.M."/>
            <person name="Chertemps T."/>
            <person name="Christeller J.T."/>
            <person name="Coppin C.W."/>
            <person name="Downes S.J."/>
            <person name="Duan G."/>
            <person name="Farnsworth C.A."/>
            <person name="Good R.T."/>
            <person name="Han L.B."/>
            <person name="Han Y.C."/>
            <person name="Hatje K."/>
            <person name="Horne I."/>
            <person name="Huang Y.P."/>
            <person name="Hughes D.S."/>
            <person name="Jacquin-Joly E."/>
            <person name="James W."/>
            <person name="Jhangiani S."/>
            <person name="Kollmar M."/>
            <person name="Kuwar S.S."/>
            <person name="Li S."/>
            <person name="Liu N.Y."/>
            <person name="Maibeche M.T."/>
            <person name="Miller J.R."/>
            <person name="Montagne N."/>
            <person name="Perry T."/>
            <person name="Qu J."/>
            <person name="Song S.V."/>
            <person name="Sutton G.G."/>
            <person name="Vogel H."/>
            <person name="Walenz B.P."/>
            <person name="Xu W."/>
            <person name="Zhang H.J."/>
            <person name="Zou Z."/>
            <person name="Batterham P."/>
            <person name="Edwards O.R."/>
            <person name="Feyereisen R."/>
            <person name="Gibbs R.A."/>
            <person name="Heckel D.G."/>
            <person name="McGrath A."/>
            <person name="Robin C."/>
            <person name="Scherer S.E."/>
            <person name="Worley K.C."/>
            <person name="Wu Y.D."/>
        </authorList>
    </citation>
    <scope>NUCLEOTIDE SEQUENCE [LARGE SCALE GENOMIC DNA]</scope>
    <source>
        <strain evidence="9">Harm_GR_Male_#8</strain>
        <tissue evidence="9">Whole organism</tissue>
    </source>
</reference>
<evidence type="ECO:0000256" key="6">
    <source>
        <dbReference type="ARBA" id="ARBA00022759"/>
    </source>
</evidence>
<gene>
    <name evidence="9" type="primary">HaOG205723</name>
    <name evidence="9" type="ORF">B5X24_HaOG205723</name>
</gene>
<dbReference type="CDD" id="cd09276">
    <property type="entry name" value="Rnase_HI_RT_non_LTR"/>
    <property type="match status" value="1"/>
</dbReference>
<comment type="similarity">
    <text evidence="2">Belongs to the RNase H family.</text>
</comment>
<keyword evidence="4" id="KW-0540">Nuclease</keyword>
<evidence type="ECO:0000256" key="3">
    <source>
        <dbReference type="ARBA" id="ARBA00012180"/>
    </source>
</evidence>
<keyword evidence="7" id="KW-0378">Hydrolase</keyword>
<keyword evidence="5" id="KW-0479">Metal-binding</keyword>
<dbReference type="GO" id="GO:0003676">
    <property type="term" value="F:nucleic acid binding"/>
    <property type="evidence" value="ECO:0007669"/>
    <property type="project" value="InterPro"/>
</dbReference>
<dbReference type="Proteomes" id="UP000249218">
    <property type="component" value="Unassembled WGS sequence"/>
</dbReference>
<protein>
    <recommendedName>
        <fullName evidence="3">ribonuclease H</fullName>
        <ecNumber evidence="3">3.1.26.4</ecNumber>
    </recommendedName>
</protein>
<evidence type="ECO:0000259" key="8">
    <source>
        <dbReference type="PROSITE" id="PS50879"/>
    </source>
</evidence>
<evidence type="ECO:0000256" key="7">
    <source>
        <dbReference type="ARBA" id="ARBA00022801"/>
    </source>
</evidence>
<evidence type="ECO:0000256" key="4">
    <source>
        <dbReference type="ARBA" id="ARBA00022722"/>
    </source>
</evidence>
<proteinExistence type="inferred from homology"/>
<keyword evidence="6" id="KW-0255">Endonuclease</keyword>
<organism evidence="9 10">
    <name type="scientific">Helicoverpa armigera</name>
    <name type="common">Cotton bollworm</name>
    <name type="synonym">Heliothis armigera</name>
    <dbReference type="NCBI Taxonomy" id="29058"/>
    <lineage>
        <taxon>Eukaryota</taxon>
        <taxon>Metazoa</taxon>
        <taxon>Ecdysozoa</taxon>
        <taxon>Arthropoda</taxon>
        <taxon>Hexapoda</taxon>
        <taxon>Insecta</taxon>
        <taxon>Pterygota</taxon>
        <taxon>Neoptera</taxon>
        <taxon>Endopterygota</taxon>
        <taxon>Lepidoptera</taxon>
        <taxon>Glossata</taxon>
        <taxon>Ditrysia</taxon>
        <taxon>Noctuoidea</taxon>
        <taxon>Noctuidae</taxon>
        <taxon>Heliothinae</taxon>
        <taxon>Helicoverpa</taxon>
    </lineage>
</organism>
<accession>A0A2W1BN41</accession>
<dbReference type="GO" id="GO:0046872">
    <property type="term" value="F:metal ion binding"/>
    <property type="evidence" value="ECO:0007669"/>
    <property type="project" value="UniProtKB-KW"/>
</dbReference>
<evidence type="ECO:0000256" key="5">
    <source>
        <dbReference type="ARBA" id="ARBA00022723"/>
    </source>
</evidence>
<dbReference type="GO" id="GO:0043137">
    <property type="term" value="P:DNA replication, removal of RNA primer"/>
    <property type="evidence" value="ECO:0007669"/>
    <property type="project" value="TreeGrafter"/>
</dbReference>
<dbReference type="EMBL" id="KZ149985">
    <property type="protein sequence ID" value="PZC75691.1"/>
    <property type="molecule type" value="Genomic_DNA"/>
</dbReference>
<keyword evidence="10" id="KW-1185">Reference proteome</keyword>
<feature type="domain" description="RNase H type-1" evidence="8">
    <location>
        <begin position="195"/>
        <end position="327"/>
    </location>
</feature>
<dbReference type="GO" id="GO:0004523">
    <property type="term" value="F:RNA-DNA hybrid ribonuclease activity"/>
    <property type="evidence" value="ECO:0007669"/>
    <property type="project" value="UniProtKB-EC"/>
</dbReference>